<evidence type="ECO:0000313" key="2">
    <source>
        <dbReference type="Proteomes" id="UP001207337"/>
    </source>
</evidence>
<name>A0ABT3PZF5_9BACT</name>
<keyword evidence="2" id="KW-1185">Reference proteome</keyword>
<organism evidence="1 2">
    <name type="scientific">Fodinibius salicampi</name>
    <dbReference type="NCBI Taxonomy" id="1920655"/>
    <lineage>
        <taxon>Bacteria</taxon>
        <taxon>Pseudomonadati</taxon>
        <taxon>Balneolota</taxon>
        <taxon>Balneolia</taxon>
        <taxon>Balneolales</taxon>
        <taxon>Balneolaceae</taxon>
        <taxon>Fodinibius</taxon>
    </lineage>
</organism>
<evidence type="ECO:0000313" key="1">
    <source>
        <dbReference type="EMBL" id="MCW9713245.1"/>
    </source>
</evidence>
<sequence length="141" mass="15428">MKVINKTYRYLSALTLILFLNSIVLPVGLTASSLFCDMEMEANHGGAHTCLGMHSSAQSDNTLFSDNELCNYQQICKEVLSLKENEIKAIPQVAKAFTAVLGYTDPFAQISVYSEINPSLSELNTASTTPPIFLLNSAFLN</sequence>
<reference evidence="1 2" key="1">
    <citation type="submission" date="2021-11" db="EMBL/GenBank/DDBJ databases">
        <title>Aliifidinibius sp. nov., a new bacterium isolated from saline soil.</title>
        <authorList>
            <person name="Galisteo C."/>
            <person name="De La Haba R."/>
            <person name="Sanchez-Porro C."/>
            <person name="Ventosa A."/>
        </authorList>
    </citation>
    <scope>NUCLEOTIDE SEQUENCE [LARGE SCALE GENOMIC DNA]</scope>
    <source>
        <strain evidence="1 2">KACC 190600</strain>
    </source>
</reference>
<comment type="caution">
    <text evidence="1">The sequence shown here is derived from an EMBL/GenBank/DDBJ whole genome shotgun (WGS) entry which is preliminary data.</text>
</comment>
<dbReference type="RefSeq" id="WP_265789782.1">
    <property type="nucleotide sequence ID" value="NZ_BAABRS010000002.1"/>
</dbReference>
<accession>A0ABT3PZF5</accession>
<protein>
    <submittedName>
        <fullName evidence="1">Uncharacterized protein</fullName>
    </submittedName>
</protein>
<gene>
    <name evidence="1" type="ORF">LQ318_10040</name>
</gene>
<proteinExistence type="predicted"/>
<dbReference type="Proteomes" id="UP001207337">
    <property type="component" value="Unassembled WGS sequence"/>
</dbReference>
<dbReference type="EMBL" id="JAJNDC010000002">
    <property type="protein sequence ID" value="MCW9713245.1"/>
    <property type="molecule type" value="Genomic_DNA"/>
</dbReference>